<comment type="caution">
    <text evidence="2">The sequence shown here is derived from an EMBL/GenBank/DDBJ whole genome shotgun (WGS) entry which is preliminary data.</text>
</comment>
<accession>A0ABU7PFZ2</accession>
<protein>
    <submittedName>
        <fullName evidence="2">Uncharacterized protein</fullName>
    </submittedName>
</protein>
<organism evidence="2 3">
    <name type="scientific">Actinacidiphila polyblastidii</name>
    <dbReference type="NCBI Taxonomy" id="3110430"/>
    <lineage>
        <taxon>Bacteria</taxon>
        <taxon>Bacillati</taxon>
        <taxon>Actinomycetota</taxon>
        <taxon>Actinomycetes</taxon>
        <taxon>Kitasatosporales</taxon>
        <taxon>Streptomycetaceae</taxon>
        <taxon>Actinacidiphila</taxon>
    </lineage>
</organism>
<feature type="region of interest" description="Disordered" evidence="1">
    <location>
        <begin position="179"/>
        <end position="199"/>
    </location>
</feature>
<gene>
    <name evidence="2" type="ORF">V2S66_22540</name>
</gene>
<proteinExistence type="predicted"/>
<dbReference type="RefSeq" id="WP_330797786.1">
    <property type="nucleotide sequence ID" value="NZ_JAZEWV010000020.1"/>
</dbReference>
<sequence length="251" mass="25714">MTTTDWARLSHAYGSAEDIPGLLDLIETAPTDERWNELWSALCHQGSVYSASFAALPRLAAIAAARPGPERVSALVLAGSIMAGAAPRESAAVRGEHAVALADLSALTRAQLAVPTEDVEYVHLTEAGLALEGVPVWGEGDALSWTLTTGEREVGCPACDADLCVVLGGEGRVTTAADRVRPPGGAVPPRPAGPLDPVGPEALDGVGRRLYDAALADGHPRIALALTYFFGAAVCPVCGGEFAVAEAVAGS</sequence>
<feature type="compositionally biased region" description="Pro residues" evidence="1">
    <location>
        <begin position="185"/>
        <end position="194"/>
    </location>
</feature>
<dbReference type="Proteomes" id="UP001344658">
    <property type="component" value="Unassembled WGS sequence"/>
</dbReference>
<evidence type="ECO:0000313" key="2">
    <source>
        <dbReference type="EMBL" id="MEE4544734.1"/>
    </source>
</evidence>
<name>A0ABU7PFZ2_9ACTN</name>
<evidence type="ECO:0000313" key="3">
    <source>
        <dbReference type="Proteomes" id="UP001344658"/>
    </source>
</evidence>
<keyword evidence="3" id="KW-1185">Reference proteome</keyword>
<reference evidence="2 3" key="1">
    <citation type="submission" date="2023-12" db="EMBL/GenBank/DDBJ databases">
        <title>Streptomyces sp. V4-01.</title>
        <authorList>
            <person name="Somphong A."/>
            <person name="Phongsopitanun W."/>
        </authorList>
    </citation>
    <scope>NUCLEOTIDE SEQUENCE [LARGE SCALE GENOMIC DNA]</scope>
    <source>
        <strain evidence="2 3">V4-01</strain>
    </source>
</reference>
<dbReference type="EMBL" id="JAZEWV010000020">
    <property type="protein sequence ID" value="MEE4544734.1"/>
    <property type="molecule type" value="Genomic_DNA"/>
</dbReference>
<evidence type="ECO:0000256" key="1">
    <source>
        <dbReference type="SAM" id="MobiDB-lite"/>
    </source>
</evidence>